<feature type="transmembrane region" description="Helical" evidence="5">
    <location>
        <begin position="48"/>
        <end position="66"/>
    </location>
</feature>
<dbReference type="CDD" id="cd17393">
    <property type="entry name" value="MFS_MosC_like"/>
    <property type="match status" value="1"/>
</dbReference>
<feature type="transmembrane region" description="Helical" evidence="5">
    <location>
        <begin position="276"/>
        <end position="295"/>
    </location>
</feature>
<dbReference type="AlphaFoldDB" id="A0A8J3LBW1"/>
<comment type="caution">
    <text evidence="7">The sequence shown here is derived from an EMBL/GenBank/DDBJ whole genome shotgun (WGS) entry which is preliminary data.</text>
</comment>
<dbReference type="InterPro" id="IPR051788">
    <property type="entry name" value="MFS_Transporter"/>
</dbReference>
<dbReference type="Pfam" id="PF07690">
    <property type="entry name" value="MFS_1"/>
    <property type="match status" value="1"/>
</dbReference>
<organism evidence="7 8">
    <name type="scientific">Catellatospora methionotrophica</name>
    <dbReference type="NCBI Taxonomy" id="121620"/>
    <lineage>
        <taxon>Bacteria</taxon>
        <taxon>Bacillati</taxon>
        <taxon>Actinomycetota</taxon>
        <taxon>Actinomycetes</taxon>
        <taxon>Micromonosporales</taxon>
        <taxon>Micromonosporaceae</taxon>
        <taxon>Catellatospora</taxon>
    </lineage>
</organism>
<dbReference type="PANTHER" id="PTHR23514:SF13">
    <property type="entry name" value="INNER MEMBRANE PROTEIN YBJJ"/>
    <property type="match status" value="1"/>
</dbReference>
<reference evidence="7" key="1">
    <citation type="submission" date="2021-01" db="EMBL/GenBank/DDBJ databases">
        <title>Whole genome shotgun sequence of Catellatospora methionotrophica NBRC 14553.</title>
        <authorList>
            <person name="Komaki H."/>
            <person name="Tamura T."/>
        </authorList>
    </citation>
    <scope>NUCLEOTIDE SEQUENCE</scope>
    <source>
        <strain evidence="7">NBRC 14553</strain>
    </source>
</reference>
<dbReference type="SUPFAM" id="SSF103473">
    <property type="entry name" value="MFS general substrate transporter"/>
    <property type="match status" value="1"/>
</dbReference>
<dbReference type="EMBL" id="BONJ01000001">
    <property type="protein sequence ID" value="GIG11785.1"/>
    <property type="molecule type" value="Genomic_DNA"/>
</dbReference>
<dbReference type="InterPro" id="IPR011701">
    <property type="entry name" value="MFS"/>
</dbReference>
<keyword evidence="4 5" id="KW-0472">Membrane</keyword>
<evidence type="ECO:0000313" key="8">
    <source>
        <dbReference type="Proteomes" id="UP000660339"/>
    </source>
</evidence>
<feature type="transmembrane region" description="Helical" evidence="5">
    <location>
        <begin position="247"/>
        <end position="264"/>
    </location>
</feature>
<feature type="transmembrane region" description="Helical" evidence="5">
    <location>
        <begin position="301"/>
        <end position="319"/>
    </location>
</feature>
<evidence type="ECO:0000256" key="3">
    <source>
        <dbReference type="ARBA" id="ARBA00022989"/>
    </source>
</evidence>
<name>A0A8J3LBW1_9ACTN</name>
<dbReference type="PANTHER" id="PTHR23514">
    <property type="entry name" value="BYPASS OF STOP CODON PROTEIN 6"/>
    <property type="match status" value="1"/>
</dbReference>
<gene>
    <name evidence="7" type="ORF">Cme02nite_01170</name>
</gene>
<evidence type="ECO:0000256" key="1">
    <source>
        <dbReference type="ARBA" id="ARBA00004651"/>
    </source>
</evidence>
<evidence type="ECO:0000259" key="6">
    <source>
        <dbReference type="PROSITE" id="PS50850"/>
    </source>
</evidence>
<feature type="transmembrane region" description="Helical" evidence="5">
    <location>
        <begin position="208"/>
        <end position="227"/>
    </location>
</feature>
<feature type="transmembrane region" description="Helical" evidence="5">
    <location>
        <begin position="135"/>
        <end position="155"/>
    </location>
</feature>
<dbReference type="Gene3D" id="1.20.1250.20">
    <property type="entry name" value="MFS general substrate transporter like domains"/>
    <property type="match status" value="2"/>
</dbReference>
<evidence type="ECO:0000256" key="2">
    <source>
        <dbReference type="ARBA" id="ARBA00022692"/>
    </source>
</evidence>
<dbReference type="InterPro" id="IPR020846">
    <property type="entry name" value="MFS_dom"/>
</dbReference>
<protein>
    <submittedName>
        <fullName evidence="7">MFS transporter</fullName>
    </submittedName>
</protein>
<dbReference type="Proteomes" id="UP000660339">
    <property type="component" value="Unassembled WGS sequence"/>
</dbReference>
<dbReference type="RefSeq" id="WP_166380616.1">
    <property type="nucleotide sequence ID" value="NZ_BAAATT010000011.1"/>
</dbReference>
<evidence type="ECO:0000256" key="4">
    <source>
        <dbReference type="ARBA" id="ARBA00023136"/>
    </source>
</evidence>
<feature type="transmembrane region" description="Helical" evidence="5">
    <location>
        <begin position="167"/>
        <end position="187"/>
    </location>
</feature>
<evidence type="ECO:0000313" key="7">
    <source>
        <dbReference type="EMBL" id="GIG11785.1"/>
    </source>
</evidence>
<feature type="transmembrane region" description="Helical" evidence="5">
    <location>
        <begin position="365"/>
        <end position="382"/>
    </location>
</feature>
<keyword evidence="2 5" id="KW-0812">Transmembrane</keyword>
<feature type="transmembrane region" description="Helical" evidence="5">
    <location>
        <begin position="340"/>
        <end position="359"/>
    </location>
</feature>
<feature type="domain" description="Major facilitator superfamily (MFS) profile" evidence="6">
    <location>
        <begin position="12"/>
        <end position="387"/>
    </location>
</feature>
<keyword evidence="3 5" id="KW-1133">Transmembrane helix</keyword>
<proteinExistence type="predicted"/>
<sequence>MFASMLTPLRAARMATFTYFVLNGFVLGIWVVHIPAIEQHLGITHATLGWLLLLFGGGAFLGMQVAGPLADRHGARRTVPVSGVLISAALILPALATSTWTLAVALLIFGIGNGCLDVSMNAHAVQVEAAYQRPVMSAFHAMFSIGGVFAALLGARTLSWQWSTATVLAAVSATGIAVALLAARSLLPAPHATAAPAPDTRTRGPVPLRIWALAFLAFMLMLSEGVAADWSALAMRDVLDTSTATAAFAYGAFATAMTTGRFLADRVVARFGPVAVVRYGCLVAAAALVLITLSPNVPLTLVGWTLFGIGLSGTIPQLFSTAGHTDPAAAATNMSRVVGLGYVGLLAGPAVIGALTRVMPLNYTFLLPLLFCAVAACTASIVRPEPAPTRPVVAAAR</sequence>
<dbReference type="GO" id="GO:0022857">
    <property type="term" value="F:transmembrane transporter activity"/>
    <property type="evidence" value="ECO:0007669"/>
    <property type="project" value="InterPro"/>
</dbReference>
<dbReference type="PROSITE" id="PS50850">
    <property type="entry name" value="MFS"/>
    <property type="match status" value="1"/>
</dbReference>
<keyword evidence="8" id="KW-1185">Reference proteome</keyword>
<comment type="subcellular location">
    <subcellularLocation>
        <location evidence="1">Cell membrane</location>
        <topology evidence="1">Multi-pass membrane protein</topology>
    </subcellularLocation>
</comment>
<dbReference type="GO" id="GO:0005886">
    <property type="term" value="C:plasma membrane"/>
    <property type="evidence" value="ECO:0007669"/>
    <property type="project" value="UniProtKB-SubCell"/>
</dbReference>
<evidence type="ECO:0000256" key="5">
    <source>
        <dbReference type="SAM" id="Phobius"/>
    </source>
</evidence>
<dbReference type="InterPro" id="IPR036259">
    <property type="entry name" value="MFS_trans_sf"/>
</dbReference>
<feature type="transmembrane region" description="Helical" evidence="5">
    <location>
        <begin position="12"/>
        <end position="36"/>
    </location>
</feature>
<accession>A0A8J3LBW1</accession>